<feature type="signal peptide" evidence="9">
    <location>
        <begin position="1"/>
        <end position="26"/>
    </location>
</feature>
<protein>
    <recommendedName>
        <fullName evidence="7">Thiol:disulfide interchange protein</fullName>
    </recommendedName>
</protein>
<keyword evidence="6" id="KW-0676">Redox-active center</keyword>
<dbReference type="CDD" id="cd03019">
    <property type="entry name" value="DsbA_DsbA"/>
    <property type="match status" value="1"/>
</dbReference>
<dbReference type="PANTHER" id="PTHR35891">
    <property type="entry name" value="THIOL:DISULFIDE INTERCHANGE PROTEIN DSBA"/>
    <property type="match status" value="1"/>
</dbReference>
<dbReference type="EMBL" id="VDUY01000006">
    <property type="protein sequence ID" value="TXL64169.1"/>
    <property type="molecule type" value="Genomic_DNA"/>
</dbReference>
<dbReference type="PROSITE" id="PS51318">
    <property type="entry name" value="TAT"/>
    <property type="match status" value="1"/>
</dbReference>
<keyword evidence="3 9" id="KW-0732">Signal</keyword>
<dbReference type="GO" id="GO:0015036">
    <property type="term" value="F:disulfide oxidoreductase activity"/>
    <property type="evidence" value="ECO:0007669"/>
    <property type="project" value="UniProtKB-ARBA"/>
</dbReference>
<accession>A0A5C8NS61</accession>
<evidence type="ECO:0000256" key="6">
    <source>
        <dbReference type="ARBA" id="ARBA00023284"/>
    </source>
</evidence>
<dbReference type="InterPro" id="IPR013766">
    <property type="entry name" value="Thioredoxin_domain"/>
</dbReference>
<evidence type="ECO:0000313" key="11">
    <source>
        <dbReference type="EMBL" id="TXL64169.1"/>
    </source>
</evidence>
<feature type="domain" description="Thioredoxin" evidence="10">
    <location>
        <begin position="14"/>
        <end position="206"/>
    </location>
</feature>
<feature type="chain" id="PRO_5022769579" description="Thiol:disulfide interchange protein" evidence="9">
    <location>
        <begin position="27"/>
        <end position="213"/>
    </location>
</feature>
<comment type="caution">
    <text evidence="11">The sequence shown here is derived from an EMBL/GenBank/DDBJ whole genome shotgun (WGS) entry which is preliminary data.</text>
</comment>
<dbReference type="PROSITE" id="PS00194">
    <property type="entry name" value="THIOREDOXIN_1"/>
    <property type="match status" value="1"/>
</dbReference>
<dbReference type="SUPFAM" id="SSF52833">
    <property type="entry name" value="Thioredoxin-like"/>
    <property type="match status" value="1"/>
</dbReference>
<dbReference type="InterPro" id="IPR001853">
    <property type="entry name" value="DSBA-like_thioredoxin_dom"/>
</dbReference>
<dbReference type="PIRSF" id="PIRSF001488">
    <property type="entry name" value="Tdi_protein"/>
    <property type="match status" value="1"/>
</dbReference>
<gene>
    <name evidence="11" type="ORF">FHP08_14600</name>
</gene>
<evidence type="ECO:0000256" key="1">
    <source>
        <dbReference type="ARBA" id="ARBA00004418"/>
    </source>
</evidence>
<comment type="similarity">
    <text evidence="2">Belongs to the thioredoxin family. DsbA subfamily.</text>
</comment>
<dbReference type="InterPro" id="IPR023205">
    <property type="entry name" value="DsbA/DsbL"/>
</dbReference>
<dbReference type="InterPro" id="IPR036249">
    <property type="entry name" value="Thioredoxin-like_sf"/>
</dbReference>
<dbReference type="Proteomes" id="UP000321548">
    <property type="component" value="Unassembled WGS sequence"/>
</dbReference>
<dbReference type="PROSITE" id="PS51352">
    <property type="entry name" value="THIOREDOXIN_2"/>
    <property type="match status" value="1"/>
</dbReference>
<evidence type="ECO:0000256" key="9">
    <source>
        <dbReference type="SAM" id="SignalP"/>
    </source>
</evidence>
<dbReference type="RefSeq" id="WP_147705230.1">
    <property type="nucleotide sequence ID" value="NZ_VDUY01000006.1"/>
</dbReference>
<feature type="disulfide bond" description="Redox-active" evidence="8">
    <location>
        <begin position="61"/>
        <end position="64"/>
    </location>
</feature>
<organism evidence="11 12">
    <name type="scientific">Zeimonas arvi</name>
    <dbReference type="NCBI Taxonomy" id="2498847"/>
    <lineage>
        <taxon>Bacteria</taxon>
        <taxon>Pseudomonadati</taxon>
        <taxon>Pseudomonadota</taxon>
        <taxon>Betaproteobacteria</taxon>
        <taxon>Burkholderiales</taxon>
        <taxon>Burkholderiaceae</taxon>
        <taxon>Zeimonas</taxon>
    </lineage>
</organism>
<keyword evidence="4 7" id="KW-0574">Periplasm</keyword>
<evidence type="ECO:0000313" key="12">
    <source>
        <dbReference type="Proteomes" id="UP000321548"/>
    </source>
</evidence>
<dbReference type="InterPro" id="IPR050824">
    <property type="entry name" value="Thiol_disulfide_DsbA"/>
</dbReference>
<proteinExistence type="inferred from homology"/>
<dbReference type="AlphaFoldDB" id="A0A5C8NS61"/>
<dbReference type="InterPro" id="IPR017937">
    <property type="entry name" value="Thioredoxin_CS"/>
</dbReference>
<reference evidence="11 12" key="1">
    <citation type="submission" date="2019-06" db="EMBL/GenBank/DDBJ databases">
        <title>Quisquiliibacterium sp. nov., isolated from a maize field.</title>
        <authorList>
            <person name="Lin S.-Y."/>
            <person name="Tsai C.-F."/>
            <person name="Young C.-C."/>
        </authorList>
    </citation>
    <scope>NUCLEOTIDE SEQUENCE [LARGE SCALE GENOMIC DNA]</scope>
    <source>
        <strain evidence="11 12">CC-CFT501</strain>
    </source>
</reference>
<dbReference type="OrthoDB" id="9784896at2"/>
<evidence type="ECO:0000256" key="5">
    <source>
        <dbReference type="ARBA" id="ARBA00023157"/>
    </source>
</evidence>
<evidence type="ECO:0000256" key="2">
    <source>
        <dbReference type="ARBA" id="ARBA00005791"/>
    </source>
</evidence>
<evidence type="ECO:0000256" key="8">
    <source>
        <dbReference type="PIRSR" id="PIRSR001488-1"/>
    </source>
</evidence>
<evidence type="ECO:0000256" key="3">
    <source>
        <dbReference type="ARBA" id="ARBA00022729"/>
    </source>
</evidence>
<dbReference type="InterPro" id="IPR006311">
    <property type="entry name" value="TAT_signal"/>
</dbReference>
<name>A0A5C8NS61_9BURK</name>
<evidence type="ECO:0000256" key="7">
    <source>
        <dbReference type="PIRNR" id="PIRNR001488"/>
    </source>
</evidence>
<dbReference type="GO" id="GO:0042597">
    <property type="term" value="C:periplasmic space"/>
    <property type="evidence" value="ECO:0007669"/>
    <property type="project" value="UniProtKB-SubCell"/>
</dbReference>
<evidence type="ECO:0000259" key="10">
    <source>
        <dbReference type="PROSITE" id="PS51352"/>
    </source>
</evidence>
<dbReference type="Pfam" id="PF01323">
    <property type="entry name" value="DSBA"/>
    <property type="match status" value="1"/>
</dbReference>
<keyword evidence="5 7" id="KW-1015">Disulfide bond</keyword>
<dbReference type="PANTHER" id="PTHR35891:SF3">
    <property type="entry name" value="THIOL:DISULFIDE INTERCHANGE PROTEIN DSBL"/>
    <property type="match status" value="1"/>
</dbReference>
<sequence length="213" mass="23652">MIDDTRRSMMLATGAALAALPLGALAQAPREGKDFRPVRPAQPTDVPAGKIEVIEFFWYGCPHCNTLEPLLKQWTAKLPDDVVFRKIHVPFGDRNHQQLFFTLESMGKAAEVNDAIFRAIHVDRDRLDTVDKMVAMLGKHGIDGNQFRDTYKSFSVRTKMRRAAQIVDAYGVDGVPAMAVNGKYYTAPSMAGSNGAALAVLDYLIELERKARK</sequence>
<keyword evidence="12" id="KW-1185">Reference proteome</keyword>
<evidence type="ECO:0000256" key="4">
    <source>
        <dbReference type="ARBA" id="ARBA00022764"/>
    </source>
</evidence>
<comment type="subcellular location">
    <subcellularLocation>
        <location evidence="1 7">Periplasm</location>
    </subcellularLocation>
</comment>
<dbReference type="Gene3D" id="3.40.30.10">
    <property type="entry name" value="Glutaredoxin"/>
    <property type="match status" value="1"/>
</dbReference>